<protein>
    <submittedName>
        <fullName evidence="1">Uncharacterized protein</fullName>
    </submittedName>
</protein>
<evidence type="ECO:0000313" key="1">
    <source>
        <dbReference type="EMBL" id="SJL14707.1"/>
    </source>
</evidence>
<sequence>MTFPALPSLNSTDSRRLGIICSDPCHLLTIGASSSQIHTEYSPGLGLTRQYLCMQNNASVGSVSASLTFAKSLFINSIPRLDVFQRMVWLI</sequence>
<accession>A0A284S148</accession>
<keyword evidence="2" id="KW-1185">Reference proteome</keyword>
<evidence type="ECO:0000313" key="2">
    <source>
        <dbReference type="Proteomes" id="UP000219338"/>
    </source>
</evidence>
<gene>
    <name evidence="1" type="ORF">ARMOST_18173</name>
</gene>
<organism evidence="1 2">
    <name type="scientific">Armillaria ostoyae</name>
    <name type="common">Armillaria root rot fungus</name>
    <dbReference type="NCBI Taxonomy" id="47428"/>
    <lineage>
        <taxon>Eukaryota</taxon>
        <taxon>Fungi</taxon>
        <taxon>Dikarya</taxon>
        <taxon>Basidiomycota</taxon>
        <taxon>Agaricomycotina</taxon>
        <taxon>Agaricomycetes</taxon>
        <taxon>Agaricomycetidae</taxon>
        <taxon>Agaricales</taxon>
        <taxon>Marasmiineae</taxon>
        <taxon>Physalacriaceae</taxon>
        <taxon>Armillaria</taxon>
    </lineage>
</organism>
<name>A0A284S148_ARMOS</name>
<dbReference type="Proteomes" id="UP000219338">
    <property type="component" value="Unassembled WGS sequence"/>
</dbReference>
<dbReference type="EMBL" id="FUEG01000025">
    <property type="protein sequence ID" value="SJL14707.1"/>
    <property type="molecule type" value="Genomic_DNA"/>
</dbReference>
<reference evidence="2" key="1">
    <citation type="journal article" date="2017" name="Nat. Ecol. Evol.">
        <title>Genome expansion and lineage-specific genetic innovations in the forest pathogenic fungi Armillaria.</title>
        <authorList>
            <person name="Sipos G."/>
            <person name="Prasanna A.N."/>
            <person name="Walter M.C."/>
            <person name="O'Connor E."/>
            <person name="Balint B."/>
            <person name="Krizsan K."/>
            <person name="Kiss B."/>
            <person name="Hess J."/>
            <person name="Varga T."/>
            <person name="Slot J."/>
            <person name="Riley R."/>
            <person name="Boka B."/>
            <person name="Rigling D."/>
            <person name="Barry K."/>
            <person name="Lee J."/>
            <person name="Mihaltcheva S."/>
            <person name="LaButti K."/>
            <person name="Lipzen A."/>
            <person name="Waldron R."/>
            <person name="Moloney N.M."/>
            <person name="Sperisen C."/>
            <person name="Kredics L."/>
            <person name="Vagvoelgyi C."/>
            <person name="Patrignani A."/>
            <person name="Fitzpatrick D."/>
            <person name="Nagy I."/>
            <person name="Doyle S."/>
            <person name="Anderson J.B."/>
            <person name="Grigoriev I.V."/>
            <person name="Gueldener U."/>
            <person name="Muensterkoetter M."/>
            <person name="Nagy L.G."/>
        </authorList>
    </citation>
    <scope>NUCLEOTIDE SEQUENCE [LARGE SCALE GENOMIC DNA]</scope>
    <source>
        <strain evidence="2">C18/9</strain>
    </source>
</reference>
<proteinExistence type="predicted"/>
<dbReference type="AlphaFoldDB" id="A0A284S148"/>